<evidence type="ECO:0000313" key="3">
    <source>
        <dbReference type="Proteomes" id="UP000254764"/>
    </source>
</evidence>
<gene>
    <name evidence="2" type="ORF">RHIZ70_2903</name>
</gene>
<evidence type="ECO:0000259" key="1">
    <source>
        <dbReference type="Pfam" id="PF18557"/>
    </source>
</evidence>
<dbReference type="RefSeq" id="WP_235842175.1">
    <property type="nucleotide sequence ID" value="NZ_UEYP01000003.1"/>
</dbReference>
<proteinExistence type="predicted"/>
<dbReference type="Proteomes" id="UP000254764">
    <property type="component" value="Unassembled WGS sequence"/>
</dbReference>
<organism evidence="2 3">
    <name type="scientific">Ciceribacter selenitireducens ATCC BAA-1503</name>
    <dbReference type="NCBI Taxonomy" id="1336235"/>
    <lineage>
        <taxon>Bacteria</taxon>
        <taxon>Pseudomonadati</taxon>
        <taxon>Pseudomonadota</taxon>
        <taxon>Alphaproteobacteria</taxon>
        <taxon>Hyphomicrobiales</taxon>
        <taxon>Rhizobiaceae</taxon>
        <taxon>Ciceribacter</taxon>
    </lineage>
</organism>
<keyword evidence="3" id="KW-1185">Reference proteome</keyword>
<dbReference type="Pfam" id="PF18557">
    <property type="entry name" value="NepR"/>
    <property type="match status" value="1"/>
</dbReference>
<dbReference type="AlphaFoldDB" id="A0A376AHA7"/>
<reference evidence="3" key="1">
    <citation type="submission" date="2018-07" db="EMBL/GenBank/DDBJ databases">
        <authorList>
            <person name="Peiro R."/>
            <person name="Begona"/>
            <person name="Cbmso G."/>
            <person name="Lopez M."/>
            <person name="Gonzalez S."/>
        </authorList>
    </citation>
    <scope>NUCLEOTIDE SEQUENCE [LARGE SCALE GENOMIC DNA]</scope>
</reference>
<name>A0A376AHA7_9HYPH</name>
<sequence length="52" mass="5836">MAGVTPGIAEKLRQFYRAVQDEAIPDRFLSLLEKLDQAEKNADQTTRVKDSA</sequence>
<dbReference type="EMBL" id="UEYP01000003">
    <property type="protein sequence ID" value="SSC67195.1"/>
    <property type="molecule type" value="Genomic_DNA"/>
</dbReference>
<evidence type="ECO:0000313" key="2">
    <source>
        <dbReference type="EMBL" id="SSC67195.1"/>
    </source>
</evidence>
<dbReference type="InterPro" id="IPR041649">
    <property type="entry name" value="NepR"/>
</dbReference>
<feature type="domain" description="Anti-sigma factor NepR" evidence="1">
    <location>
        <begin position="7"/>
        <end position="39"/>
    </location>
</feature>
<accession>A0A376AHA7</accession>
<protein>
    <recommendedName>
        <fullName evidence="1">Anti-sigma factor NepR domain-containing protein</fullName>
    </recommendedName>
</protein>